<evidence type="ECO:0000313" key="1">
    <source>
        <dbReference type="EMBL" id="KAG2191890.1"/>
    </source>
</evidence>
<organism evidence="1 2">
    <name type="scientific">Mucor saturninus</name>
    <dbReference type="NCBI Taxonomy" id="64648"/>
    <lineage>
        <taxon>Eukaryota</taxon>
        <taxon>Fungi</taxon>
        <taxon>Fungi incertae sedis</taxon>
        <taxon>Mucoromycota</taxon>
        <taxon>Mucoromycotina</taxon>
        <taxon>Mucoromycetes</taxon>
        <taxon>Mucorales</taxon>
        <taxon>Mucorineae</taxon>
        <taxon>Mucoraceae</taxon>
        <taxon>Mucor</taxon>
    </lineage>
</organism>
<dbReference type="Proteomes" id="UP000603453">
    <property type="component" value="Unassembled WGS sequence"/>
</dbReference>
<dbReference type="EMBL" id="JAEPRD010000341">
    <property type="protein sequence ID" value="KAG2191890.1"/>
    <property type="molecule type" value="Genomic_DNA"/>
</dbReference>
<proteinExistence type="predicted"/>
<accession>A0A8H7QGW4</accession>
<gene>
    <name evidence="1" type="ORF">INT47_007079</name>
</gene>
<sequence>MLDNNIYDYQTSATQGLDSSFDSLFNSASSSSFGHDPLVAEVKSLKHEVIEMKNTITELKEMIKDMAGHSRFAGKIFLKKEIPHTMLIRFQDMSAFTDQEGNTELRNMFSNIYTEEKKKAILQNPNCLGQRVEVKPSGLSAKKEIIEAVVF</sequence>
<reference evidence="1" key="1">
    <citation type="submission" date="2020-12" db="EMBL/GenBank/DDBJ databases">
        <title>Metabolic potential, ecology and presence of endohyphal bacteria is reflected in genomic diversity of Mucoromycotina.</title>
        <authorList>
            <person name="Muszewska A."/>
            <person name="Okrasinska A."/>
            <person name="Steczkiewicz K."/>
            <person name="Drgas O."/>
            <person name="Orlowska M."/>
            <person name="Perlinska-Lenart U."/>
            <person name="Aleksandrzak-Piekarczyk T."/>
            <person name="Szatraj K."/>
            <person name="Zielenkiewicz U."/>
            <person name="Pilsyk S."/>
            <person name="Malc E."/>
            <person name="Mieczkowski P."/>
            <person name="Kruszewska J.S."/>
            <person name="Biernat P."/>
            <person name="Pawlowska J."/>
        </authorList>
    </citation>
    <scope>NUCLEOTIDE SEQUENCE</scope>
    <source>
        <strain evidence="1">WA0000017839</strain>
    </source>
</reference>
<dbReference type="AlphaFoldDB" id="A0A8H7QGW4"/>
<comment type="caution">
    <text evidence="1">The sequence shown here is derived from an EMBL/GenBank/DDBJ whole genome shotgun (WGS) entry which is preliminary data.</text>
</comment>
<evidence type="ECO:0000313" key="2">
    <source>
        <dbReference type="Proteomes" id="UP000603453"/>
    </source>
</evidence>
<protein>
    <submittedName>
        <fullName evidence="1">Uncharacterized protein</fullName>
    </submittedName>
</protein>
<name>A0A8H7QGW4_9FUNG</name>
<keyword evidence="2" id="KW-1185">Reference proteome</keyword>